<comment type="caution">
    <text evidence="9">Lacks conserved residue(s) required for the propagation of feature annotation.</text>
</comment>
<dbReference type="HAMAP" id="MF_00161">
    <property type="entry name" value="LspA"/>
    <property type="match status" value="1"/>
</dbReference>
<dbReference type="InterPro" id="IPR001872">
    <property type="entry name" value="Peptidase_A8"/>
</dbReference>
<gene>
    <name evidence="9 11" type="primary">lspA</name>
    <name evidence="11" type="ordered locus">MICA_2089</name>
</gene>
<keyword evidence="12" id="KW-1185">Reference proteome</keyword>
<keyword evidence="9" id="KW-0997">Cell inner membrane</keyword>
<comment type="catalytic activity">
    <reaction evidence="9">
        <text>Release of signal peptides from bacterial membrane prolipoproteins. Hydrolyzes -Xaa-Yaa-Zaa-|-(S,diacylglyceryl)Cys-, in which Xaa is hydrophobic (preferably Leu), and Yaa (Ala or Ser) and Zaa (Gly or Ala) have small, neutral side chains.</text>
        <dbReference type="EC" id="3.4.23.36"/>
    </reaction>
</comment>
<feature type="transmembrane region" description="Helical" evidence="9">
    <location>
        <begin position="119"/>
        <end position="137"/>
    </location>
</feature>
<name>G2KQ28_MICAA</name>
<dbReference type="GO" id="GO:0004190">
    <property type="term" value="F:aspartic-type endopeptidase activity"/>
    <property type="evidence" value="ECO:0007669"/>
    <property type="project" value="UniProtKB-UniRule"/>
</dbReference>
<evidence type="ECO:0000256" key="1">
    <source>
        <dbReference type="ARBA" id="ARBA00006139"/>
    </source>
</evidence>
<dbReference type="HOGENOM" id="CLU_083252_4_3_5"/>
<dbReference type="EC" id="3.4.23.36" evidence="9"/>
<evidence type="ECO:0000256" key="9">
    <source>
        <dbReference type="HAMAP-Rule" id="MF_00161"/>
    </source>
</evidence>
<dbReference type="NCBIfam" id="TIGR00077">
    <property type="entry name" value="lspA"/>
    <property type="match status" value="1"/>
</dbReference>
<feature type="transmembrane region" description="Helical" evidence="9">
    <location>
        <begin position="157"/>
        <end position="182"/>
    </location>
</feature>
<keyword evidence="4 9" id="KW-0812">Transmembrane</keyword>
<dbReference type="GO" id="GO:0006508">
    <property type="term" value="P:proteolysis"/>
    <property type="evidence" value="ECO:0007669"/>
    <property type="project" value="UniProtKB-KW"/>
</dbReference>
<keyword evidence="5 9" id="KW-0064">Aspartyl protease</keyword>
<feature type="active site" evidence="9">
    <location>
        <position position="147"/>
    </location>
</feature>
<evidence type="ECO:0000256" key="7">
    <source>
        <dbReference type="ARBA" id="ARBA00022989"/>
    </source>
</evidence>
<sequence>MLLGPPYARVAFPLIGVLLVLDQISKWWITEIMIKPLVTPANEAATAMPFLNWLLSAGDRFPFAQIEVLPFFNLVMVWNRGVSFGLFSQGHDYGPAILTIVSLLIMTAFAVWLVRAKSAWLATGLTLVIGGAAGNVIDRVRFGAVIDFLDVHVAGFHWPAFNVADSCISIGIALILIDGLFLKPKRNKGVSQ</sequence>
<dbReference type="KEGG" id="mai:MICA_2089"/>
<dbReference type="OrthoDB" id="9810259at2"/>
<dbReference type="eggNOG" id="COG0597">
    <property type="taxonomic scope" value="Bacteria"/>
</dbReference>
<evidence type="ECO:0000256" key="5">
    <source>
        <dbReference type="ARBA" id="ARBA00022750"/>
    </source>
</evidence>
<evidence type="ECO:0000256" key="8">
    <source>
        <dbReference type="ARBA" id="ARBA00023136"/>
    </source>
</evidence>
<dbReference type="UniPathway" id="UPA00665"/>
<evidence type="ECO:0000256" key="3">
    <source>
        <dbReference type="ARBA" id="ARBA00022670"/>
    </source>
</evidence>
<dbReference type="PANTHER" id="PTHR33695:SF1">
    <property type="entry name" value="LIPOPROTEIN SIGNAL PEPTIDASE"/>
    <property type="match status" value="1"/>
</dbReference>
<keyword evidence="8 9" id="KW-0472">Membrane</keyword>
<dbReference type="PRINTS" id="PR00781">
    <property type="entry name" value="LIPOSIGPTASE"/>
</dbReference>
<accession>G2KQ28</accession>
<dbReference type="Proteomes" id="UP000009286">
    <property type="component" value="Chromosome"/>
</dbReference>
<evidence type="ECO:0000256" key="4">
    <source>
        <dbReference type="ARBA" id="ARBA00022692"/>
    </source>
</evidence>
<comment type="subcellular location">
    <subcellularLocation>
        <location evidence="9">Cell inner membrane</location>
        <topology evidence="9">Multi-pass membrane protein</topology>
    </subcellularLocation>
</comment>
<dbReference type="Pfam" id="PF01252">
    <property type="entry name" value="Peptidase_A8"/>
    <property type="match status" value="1"/>
</dbReference>
<protein>
    <recommendedName>
        <fullName evidence="9">Lipoprotein signal peptidase</fullName>
        <ecNumber evidence="9">3.4.23.36</ecNumber>
    </recommendedName>
    <alternativeName>
        <fullName evidence="9">Prolipoprotein signal peptidase</fullName>
    </alternativeName>
    <alternativeName>
        <fullName evidence="9">Signal peptidase II</fullName>
        <shortName evidence="9">SPase II</shortName>
    </alternativeName>
</protein>
<evidence type="ECO:0000256" key="2">
    <source>
        <dbReference type="ARBA" id="ARBA00022475"/>
    </source>
</evidence>
<keyword evidence="2 9" id="KW-1003">Cell membrane</keyword>
<feature type="active site" evidence="9">
    <location>
        <position position="165"/>
    </location>
</feature>
<dbReference type="GO" id="GO:0005886">
    <property type="term" value="C:plasma membrane"/>
    <property type="evidence" value="ECO:0007669"/>
    <property type="project" value="UniProtKB-SubCell"/>
</dbReference>
<dbReference type="EMBL" id="CP002382">
    <property type="protein sequence ID" value="AEP10396.1"/>
    <property type="molecule type" value="Genomic_DNA"/>
</dbReference>
<comment type="function">
    <text evidence="9">This protein specifically catalyzes the removal of signal peptides from prolipoproteins.</text>
</comment>
<proteinExistence type="inferred from homology"/>
<keyword evidence="6 9" id="KW-0378">Hydrolase</keyword>
<reference evidence="11 12" key="1">
    <citation type="journal article" date="2011" name="BMC Genomics">
        <title>Genomic insights into an obligate epibiotic bacterial predator: Micavibrio aeruginosavorus ARL-13.</title>
        <authorList>
            <person name="Wang Z."/>
            <person name="Kadouri D."/>
            <person name="Wu M."/>
        </authorList>
    </citation>
    <scope>NUCLEOTIDE SEQUENCE [LARGE SCALE GENOMIC DNA]</scope>
    <source>
        <strain evidence="11 12">ARL-13</strain>
    </source>
</reference>
<evidence type="ECO:0000256" key="6">
    <source>
        <dbReference type="ARBA" id="ARBA00022801"/>
    </source>
</evidence>
<dbReference type="AlphaFoldDB" id="G2KQ28"/>
<evidence type="ECO:0000256" key="10">
    <source>
        <dbReference type="RuleBase" id="RU004181"/>
    </source>
</evidence>
<keyword evidence="7 9" id="KW-1133">Transmembrane helix</keyword>
<dbReference type="STRING" id="856793.MICA_2089"/>
<dbReference type="RefSeq" id="WP_014103619.1">
    <property type="nucleotide sequence ID" value="NC_016026.1"/>
</dbReference>
<evidence type="ECO:0000313" key="12">
    <source>
        <dbReference type="Proteomes" id="UP000009286"/>
    </source>
</evidence>
<evidence type="ECO:0000313" key="11">
    <source>
        <dbReference type="EMBL" id="AEP10396.1"/>
    </source>
</evidence>
<keyword evidence="3 9" id="KW-0645">Protease</keyword>
<comment type="similarity">
    <text evidence="1 9 10">Belongs to the peptidase A8 family.</text>
</comment>
<dbReference type="PANTHER" id="PTHR33695">
    <property type="entry name" value="LIPOPROTEIN SIGNAL PEPTIDASE"/>
    <property type="match status" value="1"/>
</dbReference>
<feature type="transmembrane region" description="Helical" evidence="9">
    <location>
        <begin position="93"/>
        <end position="114"/>
    </location>
</feature>
<organism evidence="11 12">
    <name type="scientific">Micavibrio aeruginosavorus (strain ARL-13)</name>
    <dbReference type="NCBI Taxonomy" id="856793"/>
    <lineage>
        <taxon>Bacteria</taxon>
        <taxon>Pseudomonadati</taxon>
        <taxon>Bdellovibrionota</taxon>
        <taxon>Bdellovibrionia</taxon>
        <taxon>Bdellovibrionales</taxon>
        <taxon>Pseudobdellovibrionaceae</taxon>
        <taxon>Micavibrio</taxon>
    </lineage>
</organism>
<comment type="pathway">
    <text evidence="9">Protein modification; lipoprotein biosynthesis (signal peptide cleavage).</text>
</comment>